<keyword evidence="1 7" id="KW-0808">Transferase</keyword>
<dbReference type="CDD" id="cd05401">
    <property type="entry name" value="NT_GlnE_GlnD_like"/>
    <property type="match status" value="2"/>
</dbReference>
<protein>
    <recommendedName>
        <fullName evidence="7">Bifunctional glutamine synthetase adenylyltransferase/adenylyl-removing enzyme</fullName>
    </recommendedName>
    <alternativeName>
        <fullName evidence="7">ATP:glutamine synthetase adenylyltransferase</fullName>
    </alternativeName>
    <alternativeName>
        <fullName evidence="7">ATase</fullName>
    </alternativeName>
    <domain>
        <recommendedName>
            <fullName evidence="7">Glutamine synthetase adenylyl-L-tyrosine phosphorylase</fullName>
            <ecNumber evidence="7">2.7.7.89</ecNumber>
        </recommendedName>
        <alternativeName>
            <fullName evidence="7">Adenylyl removase</fullName>
            <shortName evidence="7">AR</shortName>
            <shortName evidence="7">AT-N</shortName>
        </alternativeName>
    </domain>
    <domain>
        <recommendedName>
            <fullName evidence="7">Glutamine synthetase adenylyl transferase</fullName>
            <ecNumber evidence="7">2.7.7.42</ecNumber>
        </recommendedName>
        <alternativeName>
            <fullName evidence="7">Adenylyl transferase</fullName>
            <shortName evidence="7">AT</shortName>
            <shortName evidence="7">AT-C</shortName>
        </alternativeName>
    </domain>
</protein>
<comment type="catalytic activity">
    <reaction evidence="7">
        <text>[glutamine synthetase]-O(4)-(5'-adenylyl)-L-tyrosine + phosphate = [glutamine synthetase]-L-tyrosine + ADP</text>
        <dbReference type="Rhea" id="RHEA:43716"/>
        <dbReference type="Rhea" id="RHEA-COMP:10660"/>
        <dbReference type="Rhea" id="RHEA-COMP:10661"/>
        <dbReference type="ChEBI" id="CHEBI:43474"/>
        <dbReference type="ChEBI" id="CHEBI:46858"/>
        <dbReference type="ChEBI" id="CHEBI:83624"/>
        <dbReference type="ChEBI" id="CHEBI:456216"/>
        <dbReference type="EC" id="2.7.7.89"/>
    </reaction>
</comment>
<dbReference type="PANTHER" id="PTHR30621:SF0">
    <property type="entry name" value="BIFUNCTIONAL GLUTAMINE SYNTHETASE ADENYLYLTRANSFERASE_ADENYLYL-REMOVING ENZYME"/>
    <property type="match status" value="1"/>
</dbReference>
<dbReference type="SUPFAM" id="SSF81593">
    <property type="entry name" value="Nucleotidyltransferase substrate binding subunit/domain"/>
    <property type="match status" value="2"/>
</dbReference>
<name>A0A6F8PTJ2_9GAMM</name>
<feature type="domain" description="Glutamate-ammonia ligase adenylyltransferase repeated" evidence="8">
    <location>
        <begin position="518"/>
        <end position="771"/>
    </location>
</feature>
<dbReference type="AlphaFoldDB" id="A0A6F8PTJ2"/>
<gene>
    <name evidence="7 10" type="primary">glnE</name>
    <name evidence="10" type="ORF">THMIRHAS_07170</name>
</gene>
<dbReference type="GO" id="GO:0005829">
    <property type="term" value="C:cytosol"/>
    <property type="evidence" value="ECO:0007669"/>
    <property type="project" value="TreeGrafter"/>
</dbReference>
<dbReference type="InterPro" id="IPR023057">
    <property type="entry name" value="GlnE"/>
</dbReference>
<dbReference type="Gene3D" id="1.20.120.330">
    <property type="entry name" value="Nucleotidyltransferases domain 2"/>
    <property type="match status" value="2"/>
</dbReference>
<comment type="function">
    <text evidence="7">Involved in the regulation of glutamine synthetase GlnA, a key enzyme in the process to assimilate ammonia. When cellular nitrogen levels are high, the C-terminal adenylyl transferase (AT) inactivates GlnA by covalent transfer of an adenylyl group from ATP to specific tyrosine residue of GlnA, thus reducing its activity. Conversely, when nitrogen levels are low, the N-terminal adenylyl removase (AR) activates GlnA by removing the adenylyl group by phosphorolysis, increasing its activity. The regulatory region of GlnE binds the signal transduction protein PII (GlnB) which indicates the nitrogen status of the cell.</text>
</comment>
<dbReference type="Gene3D" id="1.20.120.1510">
    <property type="match status" value="1"/>
</dbReference>
<dbReference type="GO" id="GO:0016874">
    <property type="term" value="F:ligase activity"/>
    <property type="evidence" value="ECO:0007669"/>
    <property type="project" value="UniProtKB-KW"/>
</dbReference>
<dbReference type="GO" id="GO:0005524">
    <property type="term" value="F:ATP binding"/>
    <property type="evidence" value="ECO:0007669"/>
    <property type="project" value="UniProtKB-UniRule"/>
</dbReference>
<evidence type="ECO:0000256" key="3">
    <source>
        <dbReference type="ARBA" id="ARBA00022741"/>
    </source>
</evidence>
<feature type="region of interest" description="Adenylyl transferase" evidence="7">
    <location>
        <begin position="414"/>
        <end position="912"/>
    </location>
</feature>
<evidence type="ECO:0000313" key="11">
    <source>
        <dbReference type="Proteomes" id="UP000501726"/>
    </source>
</evidence>
<dbReference type="GO" id="GO:0047388">
    <property type="term" value="F:[glutamine synthetase]-adenylyl-L-tyrosine phosphorylase activity"/>
    <property type="evidence" value="ECO:0007669"/>
    <property type="project" value="UniProtKB-EC"/>
</dbReference>
<dbReference type="RefSeq" id="WP_243830878.1">
    <property type="nucleotide sequence ID" value="NZ_AP021889.1"/>
</dbReference>
<evidence type="ECO:0000259" key="8">
    <source>
        <dbReference type="Pfam" id="PF03710"/>
    </source>
</evidence>
<dbReference type="NCBIfam" id="NF008292">
    <property type="entry name" value="PRK11072.1"/>
    <property type="match status" value="1"/>
</dbReference>
<dbReference type="InterPro" id="IPR013546">
    <property type="entry name" value="PII_UdlTrfase/GS_AdlTrfase"/>
</dbReference>
<feature type="domain" description="PII-uridylyltransferase/Glutamine-synthetase adenylyltransferase" evidence="9">
    <location>
        <begin position="268"/>
        <end position="405"/>
    </location>
</feature>
<dbReference type="KEGG" id="tse:THMIRHAS_07170"/>
<proteinExistence type="inferred from homology"/>
<accession>A0A6F8PTJ2</accession>
<dbReference type="GO" id="GO:0008882">
    <property type="term" value="F:[glutamate-ammonia-ligase] adenylyltransferase activity"/>
    <property type="evidence" value="ECO:0007669"/>
    <property type="project" value="UniProtKB-UniRule"/>
</dbReference>
<reference evidence="11" key="1">
    <citation type="submission" date="2019-11" db="EMBL/GenBank/DDBJ databases">
        <title>Isolation and characterization of two novel species in the genus Thiomicrorhabdus.</title>
        <authorList>
            <person name="Mochizuki J."/>
            <person name="Kojima H."/>
            <person name="Fukui M."/>
        </authorList>
    </citation>
    <scope>NUCLEOTIDE SEQUENCE [LARGE SCALE GENOMIC DNA]</scope>
    <source>
        <strain evidence="11">aks77</strain>
    </source>
</reference>
<keyword evidence="5 7" id="KW-0460">Magnesium</keyword>
<comment type="similarity">
    <text evidence="7">Belongs to the GlnE family.</text>
</comment>
<comment type="cofactor">
    <cofactor evidence="7">
        <name>Mg(2+)</name>
        <dbReference type="ChEBI" id="CHEBI:18420"/>
    </cofactor>
</comment>
<dbReference type="FunFam" id="3.30.460.10:FF:000009">
    <property type="entry name" value="Bifunctional glutamine synthetase adenylyltransferase/adenylyl-removing enzyme"/>
    <property type="match status" value="2"/>
</dbReference>
<keyword evidence="3 7" id="KW-0547">Nucleotide-binding</keyword>
<evidence type="ECO:0000256" key="6">
    <source>
        <dbReference type="ARBA" id="ARBA00023268"/>
    </source>
</evidence>
<keyword evidence="4 7" id="KW-0067">ATP-binding</keyword>
<dbReference type="GO" id="GO:0000820">
    <property type="term" value="P:regulation of glutamine family amino acid metabolic process"/>
    <property type="evidence" value="ECO:0007669"/>
    <property type="project" value="UniProtKB-UniRule"/>
</dbReference>
<feature type="domain" description="PII-uridylyltransferase/Glutamine-synthetase adenylyltransferase" evidence="9">
    <location>
        <begin position="794"/>
        <end position="886"/>
    </location>
</feature>
<dbReference type="HAMAP" id="MF_00802">
    <property type="entry name" value="GlnE"/>
    <property type="match status" value="1"/>
</dbReference>
<evidence type="ECO:0000256" key="7">
    <source>
        <dbReference type="HAMAP-Rule" id="MF_00802"/>
    </source>
</evidence>
<dbReference type="Pfam" id="PF08335">
    <property type="entry name" value="GlnD_UR_UTase"/>
    <property type="match status" value="2"/>
</dbReference>
<dbReference type="EMBL" id="AP021889">
    <property type="protein sequence ID" value="BBP45344.1"/>
    <property type="molecule type" value="Genomic_DNA"/>
</dbReference>
<evidence type="ECO:0000256" key="1">
    <source>
        <dbReference type="ARBA" id="ARBA00022679"/>
    </source>
</evidence>
<dbReference type="GO" id="GO:0000287">
    <property type="term" value="F:magnesium ion binding"/>
    <property type="evidence" value="ECO:0007669"/>
    <property type="project" value="UniProtKB-UniRule"/>
</dbReference>
<dbReference type="InterPro" id="IPR005190">
    <property type="entry name" value="GlnE_rpt_dom"/>
</dbReference>
<evidence type="ECO:0000313" key="10">
    <source>
        <dbReference type="EMBL" id="BBP45344.1"/>
    </source>
</evidence>
<sequence>MKYDLSQIKQWSPYVERNLARYPHLLEAENWQSKFAQGQLYQQVYAVVSSAQSEVELKRHLRQQRNWQMVRIALRDLSGLADLLESMRDISDLADALVNAALDWNYAKLSERFGVPIGEETGEPQKMLVIGMGKLGGQELNFSSDIDLIFAYPERGQTNGRKQISNEEFFIKLGQQMNKSLVEMDGDGFVYRVDMRLRPFGDTGVLAVSFAALEHYYEAHGRAWERYALVKARVMAGDATQAKELFDVLRPFVYRRYIDFSAMDSLRDLKRMISDQVKKKGMQDNIKLGPGGIREIEFIVQAFQLVHGGRDRGLQGRQLLPTLALLVERGFLTSDVAESLQQAYCFLRRAENRLQMWEDMQIHDLPVSAPQQLALAQSMGFDDYAAFLAVLNTHRAFVQAQFGLVFDEQEQDDERGALGQLWQGDLDDDGLLAEFELSDARKQEVLSLLKGFKQSRALQMLSKDAQERLDAVMPILINEALKPEYDKVALSRALAVIEAIVRRSVYLVLLKENPEALKHLLQLCHVSAWLSEMLVKYPALLDQLIDERSLYSPLDAQSLLKEAWSLLEQSDLDEERFMQDLRQWRHAQVFKVAAADVTGNVHIMKVSDYLTWIAEAVLKVTVEFAWRLMRQKSGVPGGLNEASQNPFMVLGYGKLGGIELGYGSDLDIVMLYQGVEPSAQAVSASGRTLDNSLYFVRMGQKVISLITTLMPAGVLYELDTRLRPNGASGMMVVSFDEFVKYQQNKAWTWEHQALVRVRAVVASDAAQRAFNDFKQQFIGQSRDLTVLRTEVADMRRKMQDSLDKSDTELFDLKQGRGGIVDIEFMMQYLVLGYAHRYPDLLTFSDNMRILEAVARNQLLTQQQVADLMDAYQVYRSKYHRLSLQNESALVPLTCYPTQRDAVAGVWQALMVD</sequence>
<evidence type="ECO:0000256" key="2">
    <source>
        <dbReference type="ARBA" id="ARBA00022695"/>
    </source>
</evidence>
<evidence type="ECO:0000256" key="4">
    <source>
        <dbReference type="ARBA" id="ARBA00022840"/>
    </source>
</evidence>
<dbReference type="EC" id="2.7.7.89" evidence="7"/>
<evidence type="ECO:0000259" key="9">
    <source>
        <dbReference type="Pfam" id="PF08335"/>
    </source>
</evidence>
<dbReference type="SUPFAM" id="SSF81301">
    <property type="entry name" value="Nucleotidyltransferase"/>
    <property type="match status" value="2"/>
</dbReference>
<dbReference type="Pfam" id="PF03710">
    <property type="entry name" value="GlnE"/>
    <property type="match status" value="2"/>
</dbReference>
<dbReference type="InterPro" id="IPR043519">
    <property type="entry name" value="NT_sf"/>
</dbReference>
<organism evidence="10 11">
    <name type="scientific">Thiosulfatimonas sediminis</name>
    <dbReference type="NCBI Taxonomy" id="2675054"/>
    <lineage>
        <taxon>Bacteria</taxon>
        <taxon>Pseudomonadati</taxon>
        <taxon>Pseudomonadota</taxon>
        <taxon>Gammaproteobacteria</taxon>
        <taxon>Thiotrichales</taxon>
        <taxon>Piscirickettsiaceae</taxon>
        <taxon>Thiosulfatimonas</taxon>
    </lineage>
</organism>
<keyword evidence="6 7" id="KW-0511">Multifunctional enzyme</keyword>
<dbReference type="EC" id="2.7.7.42" evidence="7"/>
<feature type="domain" description="Glutamate-ammonia ligase adenylyltransferase repeated" evidence="8">
    <location>
        <begin position="5"/>
        <end position="241"/>
    </location>
</feature>
<dbReference type="FunFam" id="1.20.120.330:FF:000005">
    <property type="entry name" value="Bifunctional glutamine synthetase adenylyltransferase/adenylyl-removing enzyme"/>
    <property type="match status" value="1"/>
</dbReference>
<comment type="catalytic activity">
    <reaction evidence="7">
        <text>[glutamine synthetase]-L-tyrosine + ATP = [glutamine synthetase]-O(4)-(5'-adenylyl)-L-tyrosine + diphosphate</text>
        <dbReference type="Rhea" id="RHEA:18589"/>
        <dbReference type="Rhea" id="RHEA-COMP:10660"/>
        <dbReference type="Rhea" id="RHEA-COMP:10661"/>
        <dbReference type="ChEBI" id="CHEBI:30616"/>
        <dbReference type="ChEBI" id="CHEBI:33019"/>
        <dbReference type="ChEBI" id="CHEBI:46858"/>
        <dbReference type="ChEBI" id="CHEBI:83624"/>
        <dbReference type="EC" id="2.7.7.42"/>
    </reaction>
</comment>
<keyword evidence="2 7" id="KW-0548">Nucleotidyltransferase</keyword>
<dbReference type="PANTHER" id="PTHR30621">
    <property type="entry name" value="GLUTAMINE SYNTHETASE ADENYLYLTRANSFERASE"/>
    <property type="match status" value="1"/>
</dbReference>
<dbReference type="Gene3D" id="3.30.460.10">
    <property type="entry name" value="Beta Polymerase, domain 2"/>
    <property type="match status" value="2"/>
</dbReference>
<evidence type="ECO:0000256" key="5">
    <source>
        <dbReference type="ARBA" id="ARBA00022842"/>
    </source>
</evidence>
<keyword evidence="10" id="KW-0436">Ligase</keyword>
<dbReference type="Proteomes" id="UP000501726">
    <property type="component" value="Chromosome"/>
</dbReference>
<keyword evidence="11" id="KW-1185">Reference proteome</keyword>
<feature type="region of interest" description="Adenylyl removase" evidence="7">
    <location>
        <begin position="1"/>
        <end position="410"/>
    </location>
</feature>